<feature type="transmembrane region" description="Helical" evidence="10">
    <location>
        <begin position="6"/>
        <end position="24"/>
    </location>
</feature>
<keyword evidence="4 9" id="KW-0560">Oxidoreductase</keyword>
<feature type="binding site" description="axial binding residue" evidence="8">
    <location>
        <position position="463"/>
    </location>
    <ligand>
        <name>heme</name>
        <dbReference type="ChEBI" id="CHEBI:30413"/>
    </ligand>
    <ligandPart>
        <name>Fe</name>
        <dbReference type="ChEBI" id="CHEBI:18248"/>
    </ligandPart>
</feature>
<keyword evidence="5 8" id="KW-0408">Iron</keyword>
<evidence type="ECO:0000256" key="1">
    <source>
        <dbReference type="ARBA" id="ARBA00010617"/>
    </source>
</evidence>
<dbReference type="GO" id="GO:0008395">
    <property type="term" value="F:steroid hydroxylase activity"/>
    <property type="evidence" value="ECO:0007669"/>
    <property type="project" value="TreeGrafter"/>
</dbReference>
<comment type="cofactor">
    <cofactor evidence="8">
        <name>heme</name>
        <dbReference type="ChEBI" id="CHEBI:30413"/>
    </cofactor>
</comment>
<evidence type="ECO:0000256" key="9">
    <source>
        <dbReference type="RuleBase" id="RU000461"/>
    </source>
</evidence>
<dbReference type="InterPro" id="IPR001128">
    <property type="entry name" value="Cyt_P450"/>
</dbReference>
<dbReference type="Gene3D" id="1.10.630.10">
    <property type="entry name" value="Cytochrome P450"/>
    <property type="match status" value="1"/>
</dbReference>
<dbReference type="InterPro" id="IPR036396">
    <property type="entry name" value="Cyt_P450_sf"/>
</dbReference>
<evidence type="ECO:0000256" key="3">
    <source>
        <dbReference type="ARBA" id="ARBA00022723"/>
    </source>
</evidence>
<dbReference type="InterPro" id="IPR017972">
    <property type="entry name" value="Cyt_P450_CS"/>
</dbReference>
<keyword evidence="10" id="KW-1133">Transmembrane helix</keyword>
<dbReference type="GO" id="GO:0020037">
    <property type="term" value="F:heme binding"/>
    <property type="evidence" value="ECO:0007669"/>
    <property type="project" value="InterPro"/>
</dbReference>
<dbReference type="GO" id="GO:0016705">
    <property type="term" value="F:oxidoreductase activity, acting on paired donors, with incorporation or reduction of molecular oxygen"/>
    <property type="evidence" value="ECO:0007669"/>
    <property type="project" value="InterPro"/>
</dbReference>
<evidence type="ECO:0000256" key="10">
    <source>
        <dbReference type="SAM" id="Phobius"/>
    </source>
</evidence>
<evidence type="ECO:0000256" key="7">
    <source>
        <dbReference type="ARBA" id="ARBA00043906"/>
    </source>
</evidence>
<keyword evidence="10" id="KW-0472">Membrane</keyword>
<keyword evidence="10" id="KW-0812">Transmembrane</keyword>
<dbReference type="InterPro" id="IPR050705">
    <property type="entry name" value="Cytochrome_P450_3A"/>
</dbReference>
<evidence type="ECO:0000256" key="4">
    <source>
        <dbReference type="ARBA" id="ARBA00023002"/>
    </source>
</evidence>
<evidence type="ECO:0000256" key="5">
    <source>
        <dbReference type="ARBA" id="ARBA00023004"/>
    </source>
</evidence>
<protein>
    <submittedName>
        <fullName evidence="11">Cytochrome P450 3A4</fullName>
    </submittedName>
</protein>
<dbReference type="AlphaFoldDB" id="A0A6G1SE89"/>
<evidence type="ECO:0000256" key="8">
    <source>
        <dbReference type="PIRSR" id="PIRSR602401-1"/>
    </source>
</evidence>
<comment type="function">
    <text evidence="7">Cytochromes P450 are a group of heme-thiolate monooxygenases. They oxidize a variety of structurally unrelated compounds, including steroids, fatty acids, and xenobiotics.</text>
</comment>
<dbReference type="GO" id="GO:0005506">
    <property type="term" value="F:iron ion binding"/>
    <property type="evidence" value="ECO:0007669"/>
    <property type="project" value="InterPro"/>
</dbReference>
<dbReference type="PANTHER" id="PTHR24302:SF15">
    <property type="entry name" value="FATTY-ACID PEROXYGENASE"/>
    <property type="match status" value="1"/>
</dbReference>
<gene>
    <name evidence="11" type="primary">CYP3A4_2</name>
    <name evidence="11" type="ORF">g.14405</name>
</gene>
<evidence type="ECO:0000256" key="2">
    <source>
        <dbReference type="ARBA" id="ARBA00022617"/>
    </source>
</evidence>
<dbReference type="InterPro" id="IPR002401">
    <property type="entry name" value="Cyt_P450_E_grp-I"/>
</dbReference>
<dbReference type="PRINTS" id="PR00385">
    <property type="entry name" value="P450"/>
</dbReference>
<evidence type="ECO:0000256" key="6">
    <source>
        <dbReference type="ARBA" id="ARBA00023033"/>
    </source>
</evidence>
<proteinExistence type="inferred from homology"/>
<name>A0A6G1SE89_9ACAR</name>
<dbReference type="EMBL" id="GGYP01003918">
    <property type="protein sequence ID" value="MDE48689.1"/>
    <property type="molecule type" value="Transcribed_RNA"/>
</dbReference>
<dbReference type="PROSITE" id="PS00086">
    <property type="entry name" value="CYTOCHROME_P450"/>
    <property type="match status" value="1"/>
</dbReference>
<evidence type="ECO:0000313" key="11">
    <source>
        <dbReference type="EMBL" id="MDE48689.1"/>
    </source>
</evidence>
<sequence>MYAAIIFILASSVYTIVNVVLVLMRNYKAHQFFQTKAPKLPILPDANIFSGHMYTVTFREKNWLAIDKLHEQYGPTFGYYMAHQPWISTKDLDLLKLIELDKPTRHINRAKFGLPFKEFNESIFQVDDDAWRRVRRAIAPALTNHKVRSEEVSADIEAVLKLLDDGINFRMVEKDGERAMVMDVGDMFLRYTLAVIFSIVYKRDGKINFRVEKDFWAGRMEESARAIRNPFLAVSMMFPFMRPLVEFLVQFHATGKMAAQIINYIVAATDVNRVAREKHARVQRRLSLATGAPERPFSDLKKTDGYQRRLVDTIIDALMEKRVNYDEFIGSLFFLLLAGFQTTADTITCLVWQLARHPHIQEQLRQSIIKDGLDSDYLSWCIQETIRFHPAVPLGTGRILGEDVTVNGMFLPKGSFVMPSTYSIHHDPNIWPEPDEFKPERWRDPSSYHPAAFMGFGLGPRNCVGGKLAMHEIKLVMQLLLTKYRIEKCSGTPDKYAFSAPGMIYTNLDVPVKVRLVVLAGH</sequence>
<dbReference type="SUPFAM" id="SSF48264">
    <property type="entry name" value="Cytochrome P450"/>
    <property type="match status" value="1"/>
</dbReference>
<keyword evidence="6 9" id="KW-0503">Monooxygenase</keyword>
<dbReference type="PANTHER" id="PTHR24302">
    <property type="entry name" value="CYTOCHROME P450 FAMILY 3"/>
    <property type="match status" value="1"/>
</dbReference>
<keyword evidence="2 8" id="KW-0349">Heme</keyword>
<dbReference type="PRINTS" id="PR00463">
    <property type="entry name" value="EP450I"/>
</dbReference>
<comment type="similarity">
    <text evidence="1 9">Belongs to the cytochrome P450 family.</text>
</comment>
<dbReference type="Pfam" id="PF00067">
    <property type="entry name" value="p450"/>
    <property type="match status" value="1"/>
</dbReference>
<organism evidence="11">
    <name type="scientific">Aceria tosichella</name>
    <name type="common">wheat curl mite</name>
    <dbReference type="NCBI Taxonomy" id="561515"/>
    <lineage>
        <taxon>Eukaryota</taxon>
        <taxon>Metazoa</taxon>
        <taxon>Ecdysozoa</taxon>
        <taxon>Arthropoda</taxon>
        <taxon>Chelicerata</taxon>
        <taxon>Arachnida</taxon>
        <taxon>Acari</taxon>
        <taxon>Acariformes</taxon>
        <taxon>Trombidiformes</taxon>
        <taxon>Prostigmata</taxon>
        <taxon>Eupodina</taxon>
        <taxon>Eriophyoidea</taxon>
        <taxon>Eriophyidae</taxon>
        <taxon>Eriophyinae</taxon>
        <taxon>Aceriini</taxon>
        <taxon>Aceria</taxon>
    </lineage>
</organism>
<accession>A0A6G1SE89</accession>
<reference evidence="11" key="1">
    <citation type="submission" date="2018-10" db="EMBL/GenBank/DDBJ databases">
        <title>Transcriptome assembly of Aceria tosichella (Wheat curl mite) Type 2.</title>
        <authorList>
            <person name="Scully E.D."/>
            <person name="Geib S.M."/>
            <person name="Palmer N.A."/>
            <person name="Gupta A.K."/>
            <person name="Sarath G."/>
            <person name="Tatineni S."/>
        </authorList>
    </citation>
    <scope>NUCLEOTIDE SEQUENCE</scope>
    <source>
        <strain evidence="11">LincolnNE</strain>
    </source>
</reference>
<keyword evidence="3 8" id="KW-0479">Metal-binding</keyword>